<keyword evidence="3 6" id="KW-1133">Transmembrane helix</keyword>
<gene>
    <name evidence="7" type="ORF">M501DRAFT_991857</name>
</gene>
<proteinExistence type="predicted"/>
<dbReference type="Proteomes" id="UP000799429">
    <property type="component" value="Unassembled WGS sequence"/>
</dbReference>
<keyword evidence="2 6" id="KW-0812">Transmembrane</keyword>
<organism evidence="7 8">
    <name type="scientific">Patellaria atrata CBS 101060</name>
    <dbReference type="NCBI Taxonomy" id="1346257"/>
    <lineage>
        <taxon>Eukaryota</taxon>
        <taxon>Fungi</taxon>
        <taxon>Dikarya</taxon>
        <taxon>Ascomycota</taxon>
        <taxon>Pezizomycotina</taxon>
        <taxon>Dothideomycetes</taxon>
        <taxon>Dothideomycetes incertae sedis</taxon>
        <taxon>Patellariales</taxon>
        <taxon>Patellariaceae</taxon>
        <taxon>Patellaria</taxon>
    </lineage>
</organism>
<accession>A0A9P4SCB9</accession>
<evidence type="ECO:0000313" key="7">
    <source>
        <dbReference type="EMBL" id="KAF2839859.1"/>
    </source>
</evidence>
<comment type="subcellular location">
    <subcellularLocation>
        <location evidence="1">Membrane</location>
        <topology evidence="1">Single-pass membrane protein</topology>
    </subcellularLocation>
</comment>
<evidence type="ECO:0000256" key="1">
    <source>
        <dbReference type="ARBA" id="ARBA00004167"/>
    </source>
</evidence>
<evidence type="ECO:0000256" key="4">
    <source>
        <dbReference type="ARBA" id="ARBA00023136"/>
    </source>
</evidence>
<keyword evidence="4 6" id="KW-0472">Membrane</keyword>
<comment type="caution">
    <text evidence="7">The sequence shown here is derived from an EMBL/GenBank/DDBJ whole genome shotgun (WGS) entry which is preliminary data.</text>
</comment>
<name>A0A9P4SCB9_9PEZI</name>
<dbReference type="GO" id="GO:0016020">
    <property type="term" value="C:membrane"/>
    <property type="evidence" value="ECO:0007669"/>
    <property type="project" value="UniProtKB-SubCell"/>
</dbReference>
<protein>
    <submittedName>
        <fullName evidence="7">Uncharacterized protein</fullName>
    </submittedName>
</protein>
<dbReference type="InterPro" id="IPR051694">
    <property type="entry name" value="Immunoregulatory_rcpt-like"/>
</dbReference>
<evidence type="ECO:0000256" key="2">
    <source>
        <dbReference type="ARBA" id="ARBA00022692"/>
    </source>
</evidence>
<evidence type="ECO:0000256" key="5">
    <source>
        <dbReference type="SAM" id="MobiDB-lite"/>
    </source>
</evidence>
<sequence>MVCTAYRRIGLNGGSLSAYQTSYQNVVYVDEPFETYQLSLTIYQRRCIGPGNELASIVTACKFDSYIRELKLCIHASCYSERLLFNSLHYIDQVCENKGDIIDLANEWHQIAGAIEQELRVERRQASVSNDIYTPSADTNTANTYTRSSSITSTTSTIPASVFATPTLTSSGVTSETSSPGGGGGLSSGAKVGIGLGVPLGVIIIAACAWAGWYFGNKNRKRKSSQISHPPPGMEQKYKYQQPLPQQGPHELPDSQFRGSELVTGVNFPELPSPPRPTQSHWRAP</sequence>
<feature type="region of interest" description="Disordered" evidence="5">
    <location>
        <begin position="221"/>
        <end position="285"/>
    </location>
</feature>
<reference evidence="7" key="1">
    <citation type="journal article" date="2020" name="Stud. Mycol.">
        <title>101 Dothideomycetes genomes: a test case for predicting lifestyles and emergence of pathogens.</title>
        <authorList>
            <person name="Haridas S."/>
            <person name="Albert R."/>
            <person name="Binder M."/>
            <person name="Bloem J."/>
            <person name="Labutti K."/>
            <person name="Salamov A."/>
            <person name="Andreopoulos B."/>
            <person name="Baker S."/>
            <person name="Barry K."/>
            <person name="Bills G."/>
            <person name="Bluhm B."/>
            <person name="Cannon C."/>
            <person name="Castanera R."/>
            <person name="Culley D."/>
            <person name="Daum C."/>
            <person name="Ezra D."/>
            <person name="Gonzalez J."/>
            <person name="Henrissat B."/>
            <person name="Kuo A."/>
            <person name="Liang C."/>
            <person name="Lipzen A."/>
            <person name="Lutzoni F."/>
            <person name="Magnuson J."/>
            <person name="Mondo S."/>
            <person name="Nolan M."/>
            <person name="Ohm R."/>
            <person name="Pangilinan J."/>
            <person name="Park H.-J."/>
            <person name="Ramirez L."/>
            <person name="Alfaro M."/>
            <person name="Sun H."/>
            <person name="Tritt A."/>
            <person name="Yoshinaga Y."/>
            <person name="Zwiers L.-H."/>
            <person name="Turgeon B."/>
            <person name="Goodwin S."/>
            <person name="Spatafora J."/>
            <person name="Crous P."/>
            <person name="Grigoriev I."/>
        </authorList>
    </citation>
    <scope>NUCLEOTIDE SEQUENCE</scope>
    <source>
        <strain evidence="7">CBS 101060</strain>
    </source>
</reference>
<dbReference type="AlphaFoldDB" id="A0A9P4SCB9"/>
<dbReference type="EMBL" id="MU006094">
    <property type="protein sequence ID" value="KAF2839859.1"/>
    <property type="molecule type" value="Genomic_DNA"/>
</dbReference>
<keyword evidence="8" id="KW-1185">Reference proteome</keyword>
<evidence type="ECO:0000313" key="8">
    <source>
        <dbReference type="Proteomes" id="UP000799429"/>
    </source>
</evidence>
<evidence type="ECO:0000256" key="6">
    <source>
        <dbReference type="SAM" id="Phobius"/>
    </source>
</evidence>
<dbReference type="PANTHER" id="PTHR15549">
    <property type="entry name" value="PAIRED IMMUNOGLOBULIN-LIKE TYPE 2 RECEPTOR"/>
    <property type="match status" value="1"/>
</dbReference>
<feature type="transmembrane region" description="Helical" evidence="6">
    <location>
        <begin position="196"/>
        <end position="216"/>
    </location>
</feature>
<evidence type="ECO:0000256" key="3">
    <source>
        <dbReference type="ARBA" id="ARBA00022989"/>
    </source>
</evidence>
<dbReference type="GO" id="GO:0071944">
    <property type="term" value="C:cell periphery"/>
    <property type="evidence" value="ECO:0007669"/>
    <property type="project" value="UniProtKB-ARBA"/>
</dbReference>